<reference evidence="8" key="1">
    <citation type="submission" date="2023-03" db="EMBL/GenBank/DDBJ databases">
        <title>Massive genome expansion in bonnet fungi (Mycena s.s.) driven by repeated elements and novel gene families across ecological guilds.</title>
        <authorList>
            <consortium name="Lawrence Berkeley National Laboratory"/>
            <person name="Harder C.B."/>
            <person name="Miyauchi S."/>
            <person name="Viragh M."/>
            <person name="Kuo A."/>
            <person name="Thoen E."/>
            <person name="Andreopoulos B."/>
            <person name="Lu D."/>
            <person name="Skrede I."/>
            <person name="Drula E."/>
            <person name="Henrissat B."/>
            <person name="Morin E."/>
            <person name="Kohler A."/>
            <person name="Barry K."/>
            <person name="LaButti K."/>
            <person name="Morin E."/>
            <person name="Salamov A."/>
            <person name="Lipzen A."/>
            <person name="Mereny Z."/>
            <person name="Hegedus B."/>
            <person name="Baldrian P."/>
            <person name="Stursova M."/>
            <person name="Weitz H."/>
            <person name="Taylor A."/>
            <person name="Grigoriev I.V."/>
            <person name="Nagy L.G."/>
            <person name="Martin F."/>
            <person name="Kauserud H."/>
        </authorList>
    </citation>
    <scope>NUCLEOTIDE SEQUENCE</scope>
    <source>
        <strain evidence="8">9284</strain>
    </source>
</reference>
<dbReference type="Proteomes" id="UP001221142">
    <property type="component" value="Unassembled WGS sequence"/>
</dbReference>
<name>A0AAD7BWX6_9AGAR</name>
<protein>
    <submittedName>
        <fullName evidence="8">TLC domain-containing protein</fullName>
    </submittedName>
</protein>
<feature type="transmembrane region" description="Helical" evidence="6">
    <location>
        <begin position="178"/>
        <end position="201"/>
    </location>
</feature>
<dbReference type="PROSITE" id="PS50922">
    <property type="entry name" value="TLC"/>
    <property type="match status" value="1"/>
</dbReference>
<comment type="caution">
    <text evidence="8">The sequence shown here is derived from an EMBL/GenBank/DDBJ whole genome shotgun (WGS) entry which is preliminary data.</text>
</comment>
<dbReference type="EMBL" id="JARKIF010000008">
    <property type="protein sequence ID" value="KAJ7632863.1"/>
    <property type="molecule type" value="Genomic_DNA"/>
</dbReference>
<dbReference type="InterPro" id="IPR050846">
    <property type="entry name" value="TLCD"/>
</dbReference>
<keyword evidence="4 5" id="KW-0472">Membrane</keyword>
<dbReference type="PANTHER" id="PTHR13439:SF0">
    <property type="entry name" value="TOPOISOMERASE I DAMAGE AFFECTED PROTEIN 4"/>
    <property type="match status" value="1"/>
</dbReference>
<dbReference type="GO" id="GO:0005783">
    <property type="term" value="C:endoplasmic reticulum"/>
    <property type="evidence" value="ECO:0007669"/>
    <property type="project" value="TreeGrafter"/>
</dbReference>
<feature type="transmembrane region" description="Helical" evidence="6">
    <location>
        <begin position="213"/>
        <end position="237"/>
    </location>
</feature>
<feature type="transmembrane region" description="Helical" evidence="6">
    <location>
        <begin position="119"/>
        <end position="137"/>
    </location>
</feature>
<dbReference type="PANTHER" id="PTHR13439">
    <property type="entry name" value="CT120 PROTEIN"/>
    <property type="match status" value="1"/>
</dbReference>
<feature type="transmembrane region" description="Helical" evidence="6">
    <location>
        <begin position="20"/>
        <end position="44"/>
    </location>
</feature>
<dbReference type="GO" id="GO:0055088">
    <property type="term" value="P:lipid homeostasis"/>
    <property type="evidence" value="ECO:0007669"/>
    <property type="project" value="TreeGrafter"/>
</dbReference>
<evidence type="ECO:0000256" key="4">
    <source>
        <dbReference type="ARBA" id="ARBA00023136"/>
    </source>
</evidence>
<dbReference type="AlphaFoldDB" id="A0AAD7BWX6"/>
<comment type="subcellular location">
    <subcellularLocation>
        <location evidence="1">Membrane</location>
        <topology evidence="1">Multi-pass membrane protein</topology>
    </subcellularLocation>
</comment>
<evidence type="ECO:0000313" key="9">
    <source>
        <dbReference type="Proteomes" id="UP001221142"/>
    </source>
</evidence>
<proteinExistence type="predicted"/>
<gene>
    <name evidence="8" type="ORF">FB45DRAFT_913754</name>
</gene>
<dbReference type="SMART" id="SM00724">
    <property type="entry name" value="TLC"/>
    <property type="match status" value="1"/>
</dbReference>
<evidence type="ECO:0000256" key="3">
    <source>
        <dbReference type="ARBA" id="ARBA00022989"/>
    </source>
</evidence>
<accession>A0AAD7BWX6</accession>
<evidence type="ECO:0000256" key="6">
    <source>
        <dbReference type="SAM" id="Phobius"/>
    </source>
</evidence>
<keyword evidence="2 5" id="KW-0812">Transmembrane</keyword>
<keyword evidence="3 6" id="KW-1133">Transmembrane helix</keyword>
<organism evidence="8 9">
    <name type="scientific">Roridomyces roridus</name>
    <dbReference type="NCBI Taxonomy" id="1738132"/>
    <lineage>
        <taxon>Eukaryota</taxon>
        <taxon>Fungi</taxon>
        <taxon>Dikarya</taxon>
        <taxon>Basidiomycota</taxon>
        <taxon>Agaricomycotina</taxon>
        <taxon>Agaricomycetes</taxon>
        <taxon>Agaricomycetidae</taxon>
        <taxon>Agaricales</taxon>
        <taxon>Marasmiineae</taxon>
        <taxon>Mycenaceae</taxon>
        <taxon>Roridomyces</taxon>
    </lineage>
</organism>
<dbReference type="GO" id="GO:0016020">
    <property type="term" value="C:membrane"/>
    <property type="evidence" value="ECO:0007669"/>
    <property type="project" value="UniProtKB-SubCell"/>
</dbReference>
<dbReference type="Pfam" id="PF03798">
    <property type="entry name" value="TRAM_LAG1_CLN8"/>
    <property type="match status" value="1"/>
</dbReference>
<evidence type="ECO:0000259" key="7">
    <source>
        <dbReference type="PROSITE" id="PS50922"/>
    </source>
</evidence>
<dbReference type="InterPro" id="IPR006634">
    <property type="entry name" value="TLC-dom"/>
</dbReference>
<evidence type="ECO:0000256" key="5">
    <source>
        <dbReference type="PROSITE-ProRule" id="PRU00205"/>
    </source>
</evidence>
<feature type="domain" description="TLC" evidence="7">
    <location>
        <begin position="54"/>
        <end position="249"/>
    </location>
</feature>
<evidence type="ECO:0000256" key="1">
    <source>
        <dbReference type="ARBA" id="ARBA00004141"/>
    </source>
</evidence>
<evidence type="ECO:0000313" key="8">
    <source>
        <dbReference type="EMBL" id="KAJ7632863.1"/>
    </source>
</evidence>
<keyword evidence="9" id="KW-1185">Reference proteome</keyword>
<evidence type="ECO:0000256" key="2">
    <source>
        <dbReference type="ARBA" id="ARBA00022692"/>
    </source>
</evidence>
<sequence length="265" mass="30400">MALLQYIDEVLPKLRPHLPVFLGCFASFNAVQFVLVPAIARVLFPVKWKTMNARTRHNWATHICSQIHAALIIPLAIRCLWLPELDADRAFGWHERSGTVQAVASAYFLYDFFVEIIKYESLAFVVHGLACFAIYLLSFKPFLAFYASRCLLWEASTFFLNIHWMLDKANLTGSIYQIINGVFLTTTFFCVRIVYGGYTSYQFFQTLYNGRDVIPLIALLITGIGNIVLQGLNWFWFTQMIASLRKRFSPKKQKDFAAANGHKSE</sequence>